<evidence type="ECO:0000313" key="1">
    <source>
        <dbReference type="EMBL" id="RGD74461.1"/>
    </source>
</evidence>
<dbReference type="AlphaFoldDB" id="A0A3E3DYU0"/>
<name>A0A3E3DYU0_9FIRM</name>
<dbReference type="EMBL" id="QUSM01000003">
    <property type="protein sequence ID" value="RGD74461.1"/>
    <property type="molecule type" value="Genomic_DNA"/>
</dbReference>
<sequence>MFYKDYFNKSVKSATEYKIRYLKYLLNDSNIYKFIQFNDNEEENLLKLESLKNGTLWFSYYRYLNDPTEYKIEYNIRKTQKNTNLSREEIEYLNGSMKEMYDVCCFSYKYNDYMWDIYANDGNGLCIVFQSLDLDMLYPIDYIEKNKIPFTNLIINSFKALDEGIITNIPMAVLPFVVKNPMNGYLNSTKENEIRMLYSFYSDKDITDGKLYPDIKMRSGYLGLNVPYDKVDLRLKKVIIGKGCSAELLEKILEICEENDYDYEIK</sequence>
<comment type="caution">
    <text evidence="1">The sequence shown here is derived from an EMBL/GenBank/DDBJ whole genome shotgun (WGS) entry which is preliminary data.</text>
</comment>
<protein>
    <recommendedName>
        <fullName evidence="3">DUF2971 domain-containing protein</fullName>
    </recommendedName>
</protein>
<evidence type="ECO:0008006" key="3">
    <source>
        <dbReference type="Google" id="ProtNLM"/>
    </source>
</evidence>
<proteinExistence type="predicted"/>
<dbReference type="RefSeq" id="WP_007049056.1">
    <property type="nucleotide sequence ID" value="NZ_CABKNJ010000005.1"/>
</dbReference>
<dbReference type="GeneID" id="97999532"/>
<reference evidence="1 2" key="1">
    <citation type="submission" date="2018-08" db="EMBL/GenBank/DDBJ databases">
        <title>A genome reference for cultivated species of the human gut microbiota.</title>
        <authorList>
            <person name="Zou Y."/>
            <person name="Xue W."/>
            <person name="Luo G."/>
        </authorList>
    </citation>
    <scope>NUCLEOTIDE SEQUENCE [LARGE SCALE GENOMIC DNA]</scope>
    <source>
        <strain evidence="1 2">AM25-6</strain>
    </source>
</reference>
<accession>A0A3E3DYU0</accession>
<dbReference type="Proteomes" id="UP000261212">
    <property type="component" value="Unassembled WGS sequence"/>
</dbReference>
<gene>
    <name evidence="1" type="ORF">DW687_06760</name>
</gene>
<organism evidence="1 2">
    <name type="scientific">Anaerofustis stercorihominis</name>
    <dbReference type="NCBI Taxonomy" id="214853"/>
    <lineage>
        <taxon>Bacteria</taxon>
        <taxon>Bacillati</taxon>
        <taxon>Bacillota</taxon>
        <taxon>Clostridia</taxon>
        <taxon>Eubacteriales</taxon>
        <taxon>Eubacteriaceae</taxon>
        <taxon>Anaerofustis</taxon>
    </lineage>
</organism>
<evidence type="ECO:0000313" key="2">
    <source>
        <dbReference type="Proteomes" id="UP000261212"/>
    </source>
</evidence>